<feature type="compositionally biased region" description="Low complexity" evidence="1">
    <location>
        <begin position="394"/>
        <end position="422"/>
    </location>
</feature>
<protein>
    <submittedName>
        <fullName evidence="3">Uncharacterized protein</fullName>
    </submittedName>
</protein>
<reference evidence="3" key="2">
    <citation type="submission" date="2020-11" db="EMBL/GenBank/DDBJ databases">
        <authorList>
            <person name="Cecchin M."/>
            <person name="Marcolungo L."/>
            <person name="Rossato M."/>
            <person name="Girolomoni L."/>
            <person name="Cosentino E."/>
            <person name="Cuine S."/>
            <person name="Li-Beisson Y."/>
            <person name="Delledonne M."/>
            <person name="Ballottari M."/>
        </authorList>
    </citation>
    <scope>NUCLEOTIDE SEQUENCE</scope>
    <source>
        <strain evidence="3">211/11P</strain>
        <tissue evidence="3">Whole cell</tissue>
    </source>
</reference>
<evidence type="ECO:0000313" key="4">
    <source>
        <dbReference type="Proteomes" id="UP001055712"/>
    </source>
</evidence>
<feature type="transmembrane region" description="Helical" evidence="2">
    <location>
        <begin position="32"/>
        <end position="48"/>
    </location>
</feature>
<evidence type="ECO:0000313" key="3">
    <source>
        <dbReference type="EMBL" id="KAI3426980.1"/>
    </source>
</evidence>
<evidence type="ECO:0000256" key="2">
    <source>
        <dbReference type="SAM" id="Phobius"/>
    </source>
</evidence>
<feature type="compositionally biased region" description="Polar residues" evidence="1">
    <location>
        <begin position="361"/>
        <end position="371"/>
    </location>
</feature>
<comment type="caution">
    <text evidence="3">The sequence shown here is derived from an EMBL/GenBank/DDBJ whole genome shotgun (WGS) entry which is preliminary data.</text>
</comment>
<accession>A0A9D4YUN6</accession>
<keyword evidence="2" id="KW-0812">Transmembrane</keyword>
<proteinExistence type="predicted"/>
<feature type="region of interest" description="Disordered" evidence="1">
    <location>
        <begin position="62"/>
        <end position="81"/>
    </location>
</feature>
<keyword evidence="2" id="KW-1133">Transmembrane helix</keyword>
<keyword evidence="2" id="KW-0472">Membrane</keyword>
<feature type="region of interest" description="Disordered" evidence="1">
    <location>
        <begin position="89"/>
        <end position="115"/>
    </location>
</feature>
<dbReference type="AlphaFoldDB" id="A0A9D4YUN6"/>
<feature type="region of interest" description="Disordered" evidence="1">
    <location>
        <begin position="285"/>
        <end position="422"/>
    </location>
</feature>
<evidence type="ECO:0000256" key="1">
    <source>
        <dbReference type="SAM" id="MobiDB-lite"/>
    </source>
</evidence>
<dbReference type="Proteomes" id="UP001055712">
    <property type="component" value="Unassembled WGS sequence"/>
</dbReference>
<feature type="compositionally biased region" description="Basic and acidic residues" evidence="1">
    <location>
        <begin position="289"/>
        <end position="300"/>
    </location>
</feature>
<organism evidence="3 4">
    <name type="scientific">Chlorella vulgaris</name>
    <name type="common">Green alga</name>
    <dbReference type="NCBI Taxonomy" id="3077"/>
    <lineage>
        <taxon>Eukaryota</taxon>
        <taxon>Viridiplantae</taxon>
        <taxon>Chlorophyta</taxon>
        <taxon>core chlorophytes</taxon>
        <taxon>Trebouxiophyceae</taxon>
        <taxon>Chlorellales</taxon>
        <taxon>Chlorellaceae</taxon>
        <taxon>Chlorella clade</taxon>
        <taxon>Chlorella</taxon>
    </lineage>
</organism>
<name>A0A9D4YUN6_CHLVU</name>
<keyword evidence="4" id="KW-1185">Reference proteome</keyword>
<dbReference type="EMBL" id="SIDB01000010">
    <property type="protein sequence ID" value="KAI3426980.1"/>
    <property type="molecule type" value="Genomic_DNA"/>
</dbReference>
<feature type="compositionally biased region" description="Polar residues" evidence="1">
    <location>
        <begin position="302"/>
        <end position="314"/>
    </location>
</feature>
<feature type="compositionally biased region" description="Low complexity" evidence="1">
    <location>
        <begin position="343"/>
        <end position="354"/>
    </location>
</feature>
<gene>
    <name evidence="3" type="ORF">D9Q98_006924</name>
</gene>
<reference evidence="3" key="1">
    <citation type="journal article" date="2019" name="Plant J.">
        <title>Chlorella vulgaris genome assembly and annotation reveals the molecular basis for metabolic acclimation to high light conditions.</title>
        <authorList>
            <person name="Cecchin M."/>
            <person name="Marcolungo L."/>
            <person name="Rossato M."/>
            <person name="Girolomoni L."/>
            <person name="Cosentino E."/>
            <person name="Cuine S."/>
            <person name="Li-Beisson Y."/>
            <person name="Delledonne M."/>
            <person name="Ballottari M."/>
        </authorList>
    </citation>
    <scope>NUCLEOTIDE SEQUENCE</scope>
    <source>
        <strain evidence="3">211/11P</strain>
    </source>
</reference>
<sequence>MSFAEAAQASLVAAQAWGRALAATWQAIRAWFVLFFALCVLAPLRLAASRFLRTPVTAATAAAPRLRASDQQPAGPATAPAVQLDWTSASPASTAGHTPADSPEQPPPGDEDGLERAASSGLLQVGYDRLPSTPALPDMDSYLSEQLSELEQVPLLPSQPSSSTADLPAAAAEDTPVLVAGAVPEAAGAGAGAEPEPEPGTDMAMAAAADAAAQAQAAGAAVAAADAATAAAKAAEAAAEQPGAGPEAVWQAGVAIAAARQAVAAAQAADELSLAASAAAGEAAAAAEEAEHAEHAERQADSPSQQGLSLSTAIPSAHHPHPLPPDAPAALAPAPAPGPGPAPALLATSSSQPPLSKPAATCTSPKDQGSGNPFAPAVGPALAVGPPTPPPPAARLTPQLPAQPAQLPTGLAPAPAPAPAATRAGTAFAAELAAAAHELVEGGVGELMSGGA</sequence>
<feature type="compositionally biased region" description="Low complexity" evidence="1">
    <location>
        <begin position="373"/>
        <end position="385"/>
    </location>
</feature>